<dbReference type="Proteomes" id="UP000822688">
    <property type="component" value="Chromosome 10"/>
</dbReference>
<keyword evidence="10" id="KW-1185">Reference proteome</keyword>
<keyword evidence="8" id="KW-0539">Nucleus</keyword>
<keyword evidence="7" id="KW-0819">tRNA processing</keyword>
<dbReference type="GO" id="GO:0033588">
    <property type="term" value="C:elongator holoenzyme complex"/>
    <property type="evidence" value="ECO:0007669"/>
    <property type="project" value="InterPro"/>
</dbReference>
<dbReference type="AlphaFoldDB" id="A0A8T0GIZ3"/>
<dbReference type="GO" id="GO:0005737">
    <property type="term" value="C:cytoplasm"/>
    <property type="evidence" value="ECO:0007669"/>
    <property type="project" value="UniProtKB-SubCell"/>
</dbReference>
<dbReference type="InterPro" id="IPR027417">
    <property type="entry name" value="P-loop_NTPase"/>
</dbReference>
<dbReference type="EMBL" id="CM026431">
    <property type="protein sequence ID" value="KAG0558214.1"/>
    <property type="molecule type" value="Genomic_DNA"/>
</dbReference>
<protein>
    <recommendedName>
        <fullName evidence="5">Elongator complex protein 4</fullName>
    </recommendedName>
</protein>
<comment type="subcellular location">
    <subcellularLocation>
        <location evidence="2">Cytoplasm</location>
    </subcellularLocation>
    <subcellularLocation>
        <location evidence="1">Nucleus</location>
    </subcellularLocation>
</comment>
<dbReference type="InterPro" id="IPR008728">
    <property type="entry name" value="Elongator_complex_protein_4"/>
</dbReference>
<comment type="pathway">
    <text evidence="3">tRNA modification; 5-methoxycarbonylmethyl-2-thiouridine-tRNA biosynthesis.</text>
</comment>
<dbReference type="PANTHER" id="PTHR12896:SF1">
    <property type="entry name" value="ELONGATOR COMPLEX PROTEIN 4"/>
    <property type="match status" value="1"/>
</dbReference>
<organism evidence="9 10">
    <name type="scientific">Ceratodon purpureus</name>
    <name type="common">Fire moss</name>
    <name type="synonym">Dicranum purpureum</name>
    <dbReference type="NCBI Taxonomy" id="3225"/>
    <lineage>
        <taxon>Eukaryota</taxon>
        <taxon>Viridiplantae</taxon>
        <taxon>Streptophyta</taxon>
        <taxon>Embryophyta</taxon>
        <taxon>Bryophyta</taxon>
        <taxon>Bryophytina</taxon>
        <taxon>Bryopsida</taxon>
        <taxon>Dicranidae</taxon>
        <taxon>Pseudoditrichales</taxon>
        <taxon>Ditrichaceae</taxon>
        <taxon>Ceratodon</taxon>
    </lineage>
</organism>
<evidence type="ECO:0000256" key="3">
    <source>
        <dbReference type="ARBA" id="ARBA00005043"/>
    </source>
</evidence>
<evidence type="ECO:0000256" key="7">
    <source>
        <dbReference type="ARBA" id="ARBA00022694"/>
    </source>
</evidence>
<dbReference type="GO" id="GO:0002098">
    <property type="term" value="P:tRNA wobble uridine modification"/>
    <property type="evidence" value="ECO:0007669"/>
    <property type="project" value="InterPro"/>
</dbReference>
<evidence type="ECO:0000256" key="5">
    <source>
        <dbReference type="ARBA" id="ARBA00020265"/>
    </source>
</evidence>
<dbReference type="Pfam" id="PF05625">
    <property type="entry name" value="PAXNEB"/>
    <property type="match status" value="1"/>
</dbReference>
<evidence type="ECO:0000256" key="1">
    <source>
        <dbReference type="ARBA" id="ARBA00004123"/>
    </source>
</evidence>
<evidence type="ECO:0000256" key="8">
    <source>
        <dbReference type="ARBA" id="ARBA00023242"/>
    </source>
</evidence>
<gene>
    <name evidence="9" type="ORF">KC19_10G012600</name>
</gene>
<accession>A0A8T0GIZ3</accession>
<evidence type="ECO:0000256" key="4">
    <source>
        <dbReference type="ARBA" id="ARBA00007573"/>
    </source>
</evidence>
<dbReference type="PANTHER" id="PTHR12896">
    <property type="entry name" value="PAX6 NEIGHBOR PROTEIN PAXNEB"/>
    <property type="match status" value="1"/>
</dbReference>
<evidence type="ECO:0000256" key="6">
    <source>
        <dbReference type="ARBA" id="ARBA00022490"/>
    </source>
</evidence>
<proteinExistence type="inferred from homology"/>
<comment type="similarity">
    <text evidence="4">Belongs to the ELP4 family.</text>
</comment>
<evidence type="ECO:0000256" key="2">
    <source>
        <dbReference type="ARBA" id="ARBA00004496"/>
    </source>
</evidence>
<comment type="caution">
    <text evidence="9">The sequence shown here is derived from an EMBL/GenBank/DDBJ whole genome shotgun (WGS) entry which is preliminary data.</text>
</comment>
<evidence type="ECO:0000313" key="10">
    <source>
        <dbReference type="Proteomes" id="UP000822688"/>
    </source>
</evidence>
<keyword evidence="6" id="KW-0963">Cytoplasm</keyword>
<dbReference type="GO" id="GO:0008023">
    <property type="term" value="C:transcription elongation factor complex"/>
    <property type="evidence" value="ECO:0007669"/>
    <property type="project" value="TreeGrafter"/>
</dbReference>
<dbReference type="Gene3D" id="3.40.50.300">
    <property type="entry name" value="P-loop containing nucleotide triphosphate hydrolases"/>
    <property type="match status" value="1"/>
</dbReference>
<evidence type="ECO:0000313" key="9">
    <source>
        <dbReference type="EMBL" id="KAG0558214.1"/>
    </source>
</evidence>
<sequence>MIMEDNEAPHHMLLLRYFMAQGLVHSQPLFFASPLPSPQAFLGTLPAIASVRESKSRSMGPKDSSGEDELRIAWQYRRYLSEQKALEERRLRQQELTASSWAPSSSSFNHASTAGGSYEFCNDFDMRKPLERSLLIGAKCESFASGAHLGGLLDQCKDFVSKLARPPGETQTVGRLALQSLCAPQCMQTCTDWELLAFLQALKGIVRASNSVAVITFPASLLRPTMAIRWQHFADILLSVEAVLDEDKEMAGMLTDYQEIVGFLRVHKLASMNTQVPSVPDANVHTMKVVRRKKLTLERLQFAPVDATSGDSGSGSAASLLCGQPANAPSKYDF</sequence>
<dbReference type="CDD" id="cd19494">
    <property type="entry name" value="Elp4"/>
    <property type="match status" value="1"/>
</dbReference>
<name>A0A8T0GIZ3_CERPU</name>
<reference evidence="9" key="1">
    <citation type="submission" date="2020-06" db="EMBL/GenBank/DDBJ databases">
        <title>WGS assembly of Ceratodon purpureus strain R40.</title>
        <authorList>
            <person name="Carey S.B."/>
            <person name="Jenkins J."/>
            <person name="Shu S."/>
            <person name="Lovell J.T."/>
            <person name="Sreedasyam A."/>
            <person name="Maumus F."/>
            <person name="Tiley G.P."/>
            <person name="Fernandez-Pozo N."/>
            <person name="Barry K."/>
            <person name="Chen C."/>
            <person name="Wang M."/>
            <person name="Lipzen A."/>
            <person name="Daum C."/>
            <person name="Saski C.A."/>
            <person name="Payton A.C."/>
            <person name="Mcbreen J.C."/>
            <person name="Conrad R.E."/>
            <person name="Kollar L.M."/>
            <person name="Olsson S."/>
            <person name="Huttunen S."/>
            <person name="Landis J.B."/>
            <person name="Wickett N.J."/>
            <person name="Johnson M.G."/>
            <person name="Rensing S.A."/>
            <person name="Grimwood J."/>
            <person name="Schmutz J."/>
            <person name="Mcdaniel S.F."/>
        </authorList>
    </citation>
    <scope>NUCLEOTIDE SEQUENCE</scope>
    <source>
        <strain evidence="9">R40</strain>
    </source>
</reference>